<protein>
    <recommendedName>
        <fullName evidence="3">PH domain-containing protein</fullName>
    </recommendedName>
</protein>
<proteinExistence type="predicted"/>
<dbReference type="InterPro" id="IPR011993">
    <property type="entry name" value="PH-like_dom_sf"/>
</dbReference>
<evidence type="ECO:0000313" key="5">
    <source>
        <dbReference type="Proteomes" id="UP001159427"/>
    </source>
</evidence>
<dbReference type="InterPro" id="IPR045188">
    <property type="entry name" value="Boi1/Boi2-like"/>
</dbReference>
<dbReference type="PANTHER" id="PTHR22902">
    <property type="entry name" value="SESQUIPEDALIAN"/>
    <property type="match status" value="1"/>
</dbReference>
<feature type="compositionally biased region" description="Basic and acidic residues" evidence="2">
    <location>
        <begin position="31"/>
        <end position="40"/>
    </location>
</feature>
<dbReference type="Pfam" id="PF00169">
    <property type="entry name" value="PH"/>
    <property type="match status" value="1"/>
</dbReference>
<comment type="caution">
    <text evidence="4">The sequence shown here is derived from an EMBL/GenBank/DDBJ whole genome shotgun (WGS) entry which is preliminary data.</text>
</comment>
<organism evidence="4 5">
    <name type="scientific">Porites evermanni</name>
    <dbReference type="NCBI Taxonomy" id="104178"/>
    <lineage>
        <taxon>Eukaryota</taxon>
        <taxon>Metazoa</taxon>
        <taxon>Cnidaria</taxon>
        <taxon>Anthozoa</taxon>
        <taxon>Hexacorallia</taxon>
        <taxon>Scleractinia</taxon>
        <taxon>Fungiina</taxon>
        <taxon>Poritidae</taxon>
        <taxon>Porites</taxon>
    </lineage>
</organism>
<dbReference type="SMART" id="SM00233">
    <property type="entry name" value="PH"/>
    <property type="match status" value="1"/>
</dbReference>
<gene>
    <name evidence="4" type="ORF">PEVE_00009102</name>
</gene>
<dbReference type="Gene3D" id="2.30.29.30">
    <property type="entry name" value="Pleckstrin-homology domain (PH domain)/Phosphotyrosine-binding domain (PTB)"/>
    <property type="match status" value="1"/>
</dbReference>
<dbReference type="PANTHER" id="PTHR22902:SF27">
    <property type="entry name" value="PLECKSTRIN HOMOLOGY DOMAIN-CONTAINING FAMILY A MEMBER 3"/>
    <property type="match status" value="1"/>
</dbReference>
<feature type="region of interest" description="Disordered" evidence="2">
    <location>
        <begin position="1"/>
        <end position="46"/>
    </location>
</feature>
<keyword evidence="1" id="KW-0597">Phosphoprotein</keyword>
<dbReference type="InterPro" id="IPR001849">
    <property type="entry name" value="PH_domain"/>
</dbReference>
<dbReference type="EMBL" id="CALNXI010001623">
    <property type="protein sequence ID" value="CAH3173571.1"/>
    <property type="molecule type" value="Genomic_DNA"/>
</dbReference>
<name>A0ABN8R3Y0_9CNID</name>
<evidence type="ECO:0000259" key="3">
    <source>
        <dbReference type="PROSITE" id="PS50003"/>
    </source>
</evidence>
<evidence type="ECO:0000256" key="1">
    <source>
        <dbReference type="ARBA" id="ARBA00022553"/>
    </source>
</evidence>
<dbReference type="SUPFAM" id="SSF50729">
    <property type="entry name" value="PH domain-like"/>
    <property type="match status" value="1"/>
</dbReference>
<reference evidence="4 5" key="1">
    <citation type="submission" date="2022-05" db="EMBL/GenBank/DDBJ databases">
        <authorList>
            <consortium name="Genoscope - CEA"/>
            <person name="William W."/>
        </authorList>
    </citation>
    <scope>NUCLEOTIDE SEQUENCE [LARGE SCALE GENOMIC DNA]</scope>
</reference>
<evidence type="ECO:0000313" key="4">
    <source>
        <dbReference type="EMBL" id="CAH3173571.1"/>
    </source>
</evidence>
<accession>A0ABN8R3Y0</accession>
<evidence type="ECO:0000256" key="2">
    <source>
        <dbReference type="SAM" id="MobiDB-lite"/>
    </source>
</evidence>
<keyword evidence="5" id="KW-1185">Reference proteome</keyword>
<sequence>MEDSWELVTVPSEIQRSTVGKQSPSDGSETSLEKNEENSKSKKVSSASPKLCGFLNKLGAKGIKTWKTRWQVYHYWFVYDERKCRLYYYRTPQDFTPLGLIDLAKASFSFEVEDASRLTQFQICTSGRTYQLQAKDSQTMMFWLQELQAKRREFSRKRANNVVQNKGDIAALGVSSSL</sequence>
<feature type="compositionally biased region" description="Polar residues" evidence="2">
    <location>
        <begin position="12"/>
        <end position="27"/>
    </location>
</feature>
<dbReference type="Proteomes" id="UP001159427">
    <property type="component" value="Unassembled WGS sequence"/>
</dbReference>
<dbReference type="PROSITE" id="PS50003">
    <property type="entry name" value="PH_DOMAIN"/>
    <property type="match status" value="1"/>
</dbReference>
<feature type="domain" description="PH" evidence="3">
    <location>
        <begin position="48"/>
        <end position="152"/>
    </location>
</feature>